<proteinExistence type="predicted"/>
<reference evidence="1 2" key="1">
    <citation type="journal article" date="2015" name="Genome Announc.">
        <title>Expanding the biotechnology potential of lactobacilli through comparative genomics of 213 strains and associated genera.</title>
        <authorList>
            <person name="Sun Z."/>
            <person name="Harris H.M."/>
            <person name="McCann A."/>
            <person name="Guo C."/>
            <person name="Argimon S."/>
            <person name="Zhang W."/>
            <person name="Yang X."/>
            <person name="Jeffery I.B."/>
            <person name="Cooney J.C."/>
            <person name="Kagawa T.F."/>
            <person name="Liu W."/>
            <person name="Song Y."/>
            <person name="Salvetti E."/>
            <person name="Wrobel A."/>
            <person name="Rasinkangas P."/>
            <person name="Parkhill J."/>
            <person name="Rea M.C."/>
            <person name="O'Sullivan O."/>
            <person name="Ritari J."/>
            <person name="Douillard F.P."/>
            <person name="Paul Ross R."/>
            <person name="Yang R."/>
            <person name="Briner A.E."/>
            <person name="Felis G.E."/>
            <person name="de Vos W.M."/>
            <person name="Barrangou R."/>
            <person name="Klaenhammer T.R."/>
            <person name="Caufield P.W."/>
            <person name="Cui Y."/>
            <person name="Zhang H."/>
            <person name="O'Toole P.W."/>
        </authorList>
    </citation>
    <scope>NUCLEOTIDE SEQUENCE [LARGE SCALE GENOMIC DNA]</scope>
    <source>
        <strain evidence="1 2">DSM 22467</strain>
    </source>
</reference>
<accession>A0A0R2L7D8</accession>
<evidence type="ECO:0000313" key="1">
    <source>
        <dbReference type="EMBL" id="KRN97643.1"/>
    </source>
</evidence>
<name>A0A0R2L7D8_9LACO</name>
<dbReference type="AlphaFoldDB" id="A0A0R2L7D8"/>
<dbReference type="PATRIC" id="fig|616990.3.peg.1308"/>
<organism evidence="1 2">
    <name type="scientific">Levilactobacillus paucivorans</name>
    <dbReference type="NCBI Taxonomy" id="616990"/>
    <lineage>
        <taxon>Bacteria</taxon>
        <taxon>Bacillati</taxon>
        <taxon>Bacillota</taxon>
        <taxon>Bacilli</taxon>
        <taxon>Lactobacillales</taxon>
        <taxon>Lactobacillaceae</taxon>
        <taxon>Levilactobacillus</taxon>
    </lineage>
</organism>
<keyword evidence="2" id="KW-1185">Reference proteome</keyword>
<evidence type="ECO:0000313" key="2">
    <source>
        <dbReference type="Proteomes" id="UP000051906"/>
    </source>
</evidence>
<dbReference type="Proteomes" id="UP000051906">
    <property type="component" value="Unassembled WGS sequence"/>
</dbReference>
<dbReference type="EMBL" id="JQCA01000165">
    <property type="protein sequence ID" value="KRN97643.1"/>
    <property type="molecule type" value="Genomic_DNA"/>
</dbReference>
<sequence>MSMLKKNIDLNQYLADQQIYANLLIYDYSQADAVVPESRVTLLSSERRRLTQRGGRYQLYNNSGDFYANGLTLADLNRRLPEMIASDRPQVLSTEEPHLDIVADLIRQVAAMGLVVTGSRYVCKRTWTVTDDRRLMATLLSHQGCTVQAGETPGSAVMVDEDHQPVMREEPDGHDAELVDEVRFTVQDRAGHPLIRLIPLDLLGAALYGLRCGFSAHQLQEWLLWPRLDQSLIGSARLALVESRQTPAKPMTSLTDLRELSTVSVPTDRPITARWFQFTNAADTRDLGGAMVPEEASEVLEATFHGDPRPSDRDFSDWLVRLAACFNLQIQRRQRRRLAVCDVNRFKVENGEIADLEATSRANTGGFPETVYEIFDREAGLSVCYDLSFRGLVPTLLALVAQNKIVLSKKDN</sequence>
<protein>
    <submittedName>
        <fullName evidence="1">Uncharacterized protein</fullName>
    </submittedName>
</protein>
<gene>
    <name evidence="1" type="ORF">IV54_GL001218</name>
</gene>
<comment type="caution">
    <text evidence="1">The sequence shown here is derived from an EMBL/GenBank/DDBJ whole genome shotgun (WGS) entry which is preliminary data.</text>
</comment>